<gene>
    <name evidence="2" type="ORF">XsacCFBP4641_02340</name>
</gene>
<accession>A0A2P5Z810</accession>
<organism evidence="2 3">
    <name type="scientific">Xanthomonas sacchari</name>
    <dbReference type="NCBI Taxonomy" id="56458"/>
    <lineage>
        <taxon>Bacteria</taxon>
        <taxon>Pseudomonadati</taxon>
        <taxon>Pseudomonadota</taxon>
        <taxon>Gammaproteobacteria</taxon>
        <taxon>Lysobacterales</taxon>
        <taxon>Lysobacteraceae</taxon>
        <taxon>Xanthomonas</taxon>
    </lineage>
</organism>
<dbReference type="OrthoDB" id="5955493at2"/>
<dbReference type="InterPro" id="IPR009339">
    <property type="entry name" value="DUF998"/>
</dbReference>
<proteinExistence type="predicted"/>
<dbReference type="Proteomes" id="UP000247346">
    <property type="component" value="Unassembled WGS sequence"/>
</dbReference>
<dbReference type="AlphaFoldDB" id="A0A2P5Z810"/>
<feature type="transmembrane region" description="Helical" evidence="1">
    <location>
        <begin position="120"/>
        <end position="146"/>
    </location>
</feature>
<feature type="transmembrane region" description="Helical" evidence="1">
    <location>
        <begin position="64"/>
        <end position="82"/>
    </location>
</feature>
<feature type="transmembrane region" description="Helical" evidence="1">
    <location>
        <begin position="94"/>
        <end position="114"/>
    </location>
</feature>
<evidence type="ECO:0000313" key="3">
    <source>
        <dbReference type="Proteomes" id="UP000247346"/>
    </source>
</evidence>
<comment type="caution">
    <text evidence="2">The sequence shown here is derived from an EMBL/GenBank/DDBJ whole genome shotgun (WGS) entry which is preliminary data.</text>
</comment>
<keyword evidence="1" id="KW-0812">Transmembrane</keyword>
<feature type="transmembrane region" description="Helical" evidence="1">
    <location>
        <begin position="158"/>
        <end position="177"/>
    </location>
</feature>
<sequence length="230" mass="24186">MQLSAFPLSAPPRWTRLAGATALLLALLFLGVAVALQVLRADLQWQQATLSQYLHGPGGLVLRTVYVLLAAAVMALAAGLYAQSPPRARSGAPVLLFGGAALGLCGVAIGDSYLPQRAPLLAPLVHGLSAQTAFLCATTAMLLQSAWLRGQGAWKGRAGPLLLLAVLAFAVLWLHVLWRAPPRGLTQKLAIVLILAWLLPVAYRVWRPAPAAAAQSRDNGAVFPLQDSAS</sequence>
<evidence type="ECO:0000313" key="2">
    <source>
        <dbReference type="EMBL" id="PPU84653.1"/>
    </source>
</evidence>
<dbReference type="RefSeq" id="WP_010342342.1">
    <property type="nucleotide sequence ID" value="NZ_CP132343.1"/>
</dbReference>
<protein>
    <submittedName>
        <fullName evidence="2">DUF998 domain-containing protein</fullName>
    </submittedName>
</protein>
<dbReference type="EMBL" id="MDEK01000002">
    <property type="protein sequence ID" value="PPU84653.1"/>
    <property type="molecule type" value="Genomic_DNA"/>
</dbReference>
<evidence type="ECO:0000256" key="1">
    <source>
        <dbReference type="SAM" id="Phobius"/>
    </source>
</evidence>
<keyword evidence="1" id="KW-1133">Transmembrane helix</keyword>
<reference evidence="2 3" key="1">
    <citation type="submission" date="2016-08" db="EMBL/GenBank/DDBJ databases">
        <authorList>
            <person name="Seilhamer J.J."/>
        </authorList>
    </citation>
    <scope>NUCLEOTIDE SEQUENCE [LARGE SCALE GENOMIC DNA]</scope>
    <source>
        <strain evidence="2 3">CFBP4641</strain>
    </source>
</reference>
<keyword evidence="1" id="KW-0472">Membrane</keyword>
<dbReference type="Pfam" id="PF06197">
    <property type="entry name" value="DUF998"/>
    <property type="match status" value="1"/>
</dbReference>
<dbReference type="GeneID" id="93878305"/>
<name>A0A2P5Z810_9XANT</name>
<feature type="transmembrane region" description="Helical" evidence="1">
    <location>
        <begin position="189"/>
        <end position="206"/>
    </location>
</feature>